<dbReference type="Pfam" id="PF06830">
    <property type="entry name" value="Root_cap"/>
    <property type="match status" value="1"/>
</dbReference>
<evidence type="ECO:0000313" key="3">
    <source>
        <dbReference type="Proteomes" id="UP000283530"/>
    </source>
</evidence>
<dbReference type="OrthoDB" id="2012063at2759"/>
<sequence>MEASTKSVAIFLIFLAVAVVEIQAATSTRPEHRTCTVKGRCFLKRITCPMECPKAKPSEPKAKGCFIDCNSPKCEAVCRNRKPNCNSPGAACFDPRFIGGDGIVFYFHGRKNEHFSLFSDQNLQINARFIGLRPAGRSRDYTWIQALGIMFDSHTFTLEAKRAVKWDDETDHLELFYDGEPLLLPESHLSEWSSPDRNLTVERTASKNSISVILAEVAEISINVVPITENDNRVHNYQIPLDDCFAHLEVQFRFSGLSPKVEGVLGRTYRPDFENPAKQGVAMPVVGGEDKYKTSTLTSSDCSSCIFSPAEAMTTERSTMTDSGTLDCTSRLGSGYGIVCRK</sequence>
<dbReference type="STRING" id="337451.A0A3S3QNR2"/>
<organism evidence="2 3">
    <name type="scientific">Cinnamomum micranthum f. kanehirae</name>
    <dbReference type="NCBI Taxonomy" id="337451"/>
    <lineage>
        <taxon>Eukaryota</taxon>
        <taxon>Viridiplantae</taxon>
        <taxon>Streptophyta</taxon>
        <taxon>Embryophyta</taxon>
        <taxon>Tracheophyta</taxon>
        <taxon>Spermatophyta</taxon>
        <taxon>Magnoliopsida</taxon>
        <taxon>Magnoliidae</taxon>
        <taxon>Laurales</taxon>
        <taxon>Lauraceae</taxon>
        <taxon>Cinnamomum</taxon>
    </lineage>
</organism>
<dbReference type="EMBL" id="QPKB01000007">
    <property type="protein sequence ID" value="RWR88050.1"/>
    <property type="molecule type" value="Genomic_DNA"/>
</dbReference>
<reference evidence="2 3" key="1">
    <citation type="journal article" date="2019" name="Nat. Plants">
        <title>Stout camphor tree genome fills gaps in understanding of flowering plant genome evolution.</title>
        <authorList>
            <person name="Chaw S.M."/>
            <person name="Liu Y.C."/>
            <person name="Wu Y.W."/>
            <person name="Wang H.Y."/>
            <person name="Lin C.I."/>
            <person name="Wu C.S."/>
            <person name="Ke H.M."/>
            <person name="Chang L.Y."/>
            <person name="Hsu C.Y."/>
            <person name="Yang H.T."/>
            <person name="Sudianto E."/>
            <person name="Hsu M.H."/>
            <person name="Wu K.P."/>
            <person name="Wang L.N."/>
            <person name="Leebens-Mack J.H."/>
            <person name="Tsai I.J."/>
        </authorList>
    </citation>
    <scope>NUCLEOTIDE SEQUENCE [LARGE SCALE GENOMIC DNA]</scope>
    <source>
        <strain evidence="3">cv. Chaw 1501</strain>
        <tissue evidence="2">Young leaves</tissue>
    </source>
</reference>
<dbReference type="InterPro" id="IPR009646">
    <property type="entry name" value="Root_cap"/>
</dbReference>
<evidence type="ECO:0000313" key="2">
    <source>
        <dbReference type="EMBL" id="RWR88050.1"/>
    </source>
</evidence>
<keyword evidence="1" id="KW-0732">Signal</keyword>
<feature type="chain" id="PRO_5018572786" evidence="1">
    <location>
        <begin position="25"/>
        <end position="342"/>
    </location>
</feature>
<proteinExistence type="predicted"/>
<protein>
    <submittedName>
        <fullName evidence="2">Root cap</fullName>
    </submittedName>
</protein>
<dbReference type="Proteomes" id="UP000283530">
    <property type="component" value="Unassembled WGS sequence"/>
</dbReference>
<feature type="signal peptide" evidence="1">
    <location>
        <begin position="1"/>
        <end position="24"/>
    </location>
</feature>
<keyword evidence="3" id="KW-1185">Reference proteome</keyword>
<dbReference type="AlphaFoldDB" id="A0A3S3QNR2"/>
<accession>A0A3S3QNR2</accession>
<gene>
    <name evidence="2" type="ORF">CKAN_01703100</name>
</gene>
<dbReference type="PANTHER" id="PTHR31656">
    <property type="entry name" value="ROOT CAP DOMAIN-CONTAINING PROTEIN"/>
    <property type="match status" value="1"/>
</dbReference>
<comment type="caution">
    <text evidence="2">The sequence shown here is derived from an EMBL/GenBank/DDBJ whole genome shotgun (WGS) entry which is preliminary data.</text>
</comment>
<name>A0A3S3QNR2_9MAGN</name>
<evidence type="ECO:0000256" key="1">
    <source>
        <dbReference type="SAM" id="SignalP"/>
    </source>
</evidence>